<name>A0ABW4YRI0_9HYPH</name>
<dbReference type="EMBL" id="JBHUHD010000001">
    <property type="protein sequence ID" value="MFD2138922.1"/>
    <property type="molecule type" value="Genomic_DNA"/>
</dbReference>
<comment type="caution">
    <text evidence="1">The sequence shown here is derived from an EMBL/GenBank/DDBJ whole genome shotgun (WGS) entry which is preliminary data.</text>
</comment>
<gene>
    <name evidence="1" type="ORF">ACFSNC_00770</name>
</gene>
<protein>
    <submittedName>
        <fullName evidence="1">Uncharacterized protein</fullName>
    </submittedName>
</protein>
<organism evidence="1 2">
    <name type="scientific">Ancylobacter oerskovii</name>
    <dbReference type="NCBI Taxonomy" id="459519"/>
    <lineage>
        <taxon>Bacteria</taxon>
        <taxon>Pseudomonadati</taxon>
        <taxon>Pseudomonadota</taxon>
        <taxon>Alphaproteobacteria</taxon>
        <taxon>Hyphomicrobiales</taxon>
        <taxon>Xanthobacteraceae</taxon>
        <taxon>Ancylobacter</taxon>
    </lineage>
</organism>
<evidence type="ECO:0000313" key="2">
    <source>
        <dbReference type="Proteomes" id="UP001597299"/>
    </source>
</evidence>
<sequence length="69" mass="7952">MPSSTPAGHLIPEMGVIETTQSDNILRWDGEELYVEQDIYHNGQLVHRKYKRRVTRNVAQALAAMLHQH</sequence>
<keyword evidence="2" id="KW-1185">Reference proteome</keyword>
<dbReference type="RefSeq" id="WP_213355334.1">
    <property type="nucleotide sequence ID" value="NZ_JAHBGB010000044.1"/>
</dbReference>
<dbReference type="Proteomes" id="UP001597299">
    <property type="component" value="Unassembled WGS sequence"/>
</dbReference>
<reference evidence="2" key="1">
    <citation type="journal article" date="2019" name="Int. J. Syst. Evol. Microbiol.">
        <title>The Global Catalogue of Microorganisms (GCM) 10K type strain sequencing project: providing services to taxonomists for standard genome sequencing and annotation.</title>
        <authorList>
            <consortium name="The Broad Institute Genomics Platform"/>
            <consortium name="The Broad Institute Genome Sequencing Center for Infectious Disease"/>
            <person name="Wu L."/>
            <person name="Ma J."/>
        </authorList>
    </citation>
    <scope>NUCLEOTIDE SEQUENCE [LARGE SCALE GENOMIC DNA]</scope>
    <source>
        <strain evidence="2">CCM 7435</strain>
    </source>
</reference>
<evidence type="ECO:0000313" key="1">
    <source>
        <dbReference type="EMBL" id="MFD2138922.1"/>
    </source>
</evidence>
<accession>A0ABW4YRI0</accession>
<proteinExistence type="predicted"/>